<dbReference type="InterPro" id="IPR052189">
    <property type="entry name" value="L-asp_N-monooxygenase_NS-form"/>
</dbReference>
<dbReference type="RefSeq" id="WP_188670384.1">
    <property type="nucleotide sequence ID" value="NZ_BMKA01000001.1"/>
</dbReference>
<comment type="caution">
    <text evidence="2">The sequence shown here is derived from an EMBL/GenBank/DDBJ whole genome shotgun (WGS) entry which is preliminary data.</text>
</comment>
<dbReference type="InterPro" id="IPR038732">
    <property type="entry name" value="HpyO/CreE_NAD-binding"/>
</dbReference>
<dbReference type="PANTHER" id="PTHR40254:SF1">
    <property type="entry name" value="BLR0577 PROTEIN"/>
    <property type="match status" value="1"/>
</dbReference>
<dbReference type="PANTHER" id="PTHR40254">
    <property type="entry name" value="BLR0577 PROTEIN"/>
    <property type="match status" value="1"/>
</dbReference>
<gene>
    <name evidence="2" type="ORF">GCM10011498_03830</name>
</gene>
<name>A0A916QSB8_9RHOB</name>
<sequence>MTRETDNIRIALIGAGPRGLGALEALVTRLKDSGTALDLTVFDDLQLPGAGPNFDPAQTPHSILNIPLREVDIPPALPLPCGDFAEWQSQRGHGDSERFPPRAELGAYLMARFRELTRFDGVDIKLTALKAKASRLDQTDAGWHINAQGQDFGPFHEVLLIPGQPRTPPDPQWADWMDHAENTGACVINAYPDRQLLAAAQDWSDRRVGIRGLGLSTCDVMRFLTVGLGGRFEDGAYHPSGKEPAMIYAFSLNGQPPFPKPVDNSLDRKFDPTAQEVEQFEIAVQEAVSQGPDRALSPICEALVPPVARIGASMGADFDAADVKEWLRTERDAPGDQESEGPQETLEHGIAMAQGSTPPTVGYCVGQVWRKMQNELRANFNSARMEAETAQKIVGFDEGLKRYSYGPPLRSSKELLALLDCGLVSLRVVDDPDIQLIDGGWHLEEHDAEANVSVMIDAVLPPPSLDAVSDELFEQLKSEGTLQSRYESSGAVTAPDGQVVGKDGTPRNGLSMLGRLALGSVIAADSIHDCFGASSERWADGVLDRAGQEATQP</sequence>
<keyword evidence="3" id="KW-1185">Reference proteome</keyword>
<accession>A0A916QSB8</accession>
<dbReference type="SUPFAM" id="SSF51905">
    <property type="entry name" value="FAD/NAD(P)-binding domain"/>
    <property type="match status" value="1"/>
</dbReference>
<organism evidence="2 3">
    <name type="scientific">Neptunicoccus cionae</name>
    <dbReference type="NCBI Taxonomy" id="2035344"/>
    <lineage>
        <taxon>Bacteria</taxon>
        <taxon>Pseudomonadati</taxon>
        <taxon>Pseudomonadota</taxon>
        <taxon>Alphaproteobacteria</taxon>
        <taxon>Rhodobacterales</taxon>
        <taxon>Paracoccaceae</taxon>
        <taxon>Neptunicoccus</taxon>
    </lineage>
</organism>
<feature type="domain" description="FAD-dependent urate hydroxylase HpyO/Asp monooxygenase CreE-like FAD/NAD(P)-binding" evidence="1">
    <location>
        <begin position="11"/>
        <end position="163"/>
    </location>
</feature>
<dbReference type="InterPro" id="IPR036188">
    <property type="entry name" value="FAD/NAD-bd_sf"/>
</dbReference>
<dbReference type="AlphaFoldDB" id="A0A916QSB8"/>
<reference evidence="2" key="2">
    <citation type="submission" date="2020-09" db="EMBL/GenBank/DDBJ databases">
        <authorList>
            <person name="Sun Q."/>
            <person name="Zhou Y."/>
        </authorList>
    </citation>
    <scope>NUCLEOTIDE SEQUENCE</scope>
    <source>
        <strain evidence="2">CGMCC 1.15880</strain>
    </source>
</reference>
<proteinExistence type="predicted"/>
<protein>
    <recommendedName>
        <fullName evidence="1">FAD-dependent urate hydroxylase HpyO/Asp monooxygenase CreE-like FAD/NAD(P)-binding domain-containing protein</fullName>
    </recommendedName>
</protein>
<evidence type="ECO:0000259" key="1">
    <source>
        <dbReference type="Pfam" id="PF13454"/>
    </source>
</evidence>
<dbReference type="EMBL" id="BMKA01000001">
    <property type="protein sequence ID" value="GGA07196.1"/>
    <property type="molecule type" value="Genomic_DNA"/>
</dbReference>
<evidence type="ECO:0000313" key="2">
    <source>
        <dbReference type="EMBL" id="GGA07196.1"/>
    </source>
</evidence>
<dbReference type="Proteomes" id="UP000628017">
    <property type="component" value="Unassembled WGS sequence"/>
</dbReference>
<dbReference type="Pfam" id="PF13454">
    <property type="entry name" value="NAD_binding_9"/>
    <property type="match status" value="1"/>
</dbReference>
<reference evidence="2" key="1">
    <citation type="journal article" date="2014" name="Int. J. Syst. Evol. Microbiol.">
        <title>Complete genome sequence of Corynebacterium casei LMG S-19264T (=DSM 44701T), isolated from a smear-ripened cheese.</title>
        <authorList>
            <consortium name="US DOE Joint Genome Institute (JGI-PGF)"/>
            <person name="Walter F."/>
            <person name="Albersmeier A."/>
            <person name="Kalinowski J."/>
            <person name="Ruckert C."/>
        </authorList>
    </citation>
    <scope>NUCLEOTIDE SEQUENCE</scope>
    <source>
        <strain evidence="2">CGMCC 1.15880</strain>
    </source>
</reference>
<evidence type="ECO:0000313" key="3">
    <source>
        <dbReference type="Proteomes" id="UP000628017"/>
    </source>
</evidence>